<name>A0ABV8CR28_9GAMM</name>
<dbReference type="InterPro" id="IPR013783">
    <property type="entry name" value="Ig-like_fold"/>
</dbReference>
<comment type="caution">
    <text evidence="6">The sequence shown here is derived from an EMBL/GenBank/DDBJ whole genome shotgun (WGS) entry which is preliminary data.</text>
</comment>
<dbReference type="NCBIfam" id="NF007758">
    <property type="entry name" value="PRK10439.1"/>
    <property type="match status" value="1"/>
</dbReference>
<dbReference type="InterPro" id="IPR014756">
    <property type="entry name" value="Ig_E-set"/>
</dbReference>
<dbReference type="Gene3D" id="3.40.50.1820">
    <property type="entry name" value="alpha/beta hydrolase"/>
    <property type="match status" value="1"/>
</dbReference>
<keyword evidence="3 6" id="KW-0378">Hydrolase</keyword>
<sequence length="431" mass="48943">MDVSEHGLFAQWLDRSAVAVGSEAWWQQVKSSEVPLIRAMAADRYEVLFLWQDPQGTAERSSIAAVYMDVNSVTDHHSPTPARMQRWPGTDVWFWMMQVPANWRGAYQFIPCQARQLPDWDLAQRDADRQRQWWISLQPLAVRDPLNPVRAQMSQWGIRQSALQMPQAPAQPAWVAFDLGADTLPPEVVEMSWHSELLGNRRSVWRYQTGSTCERREPLPLVLLLDGRFWAQNMPVFDALDYETRRGRLPPALYLLIDEIDNVTRASELPCNPLFWQAVQQELLPEVARAVPFTDEPAHTVVAGQSYGGLAALYAGLHWPERFGAVLSQSGSFWWPDRSLVHQVSDPIQGRLPGAGGWLTEQARLHPLSLPLKIWLEAGTREGEMISLSETMCEVLQRGVHDISFRAFEGGHDRLCWRGGLLDGLSWLLAP</sequence>
<dbReference type="RefSeq" id="WP_377153556.1">
    <property type="nucleotide sequence ID" value="NZ_JBHSAF010000014.1"/>
</dbReference>
<dbReference type="InterPro" id="IPR050583">
    <property type="entry name" value="Mycobacterial_A85_antigen"/>
</dbReference>
<evidence type="ECO:0000256" key="2">
    <source>
        <dbReference type="ARBA" id="ARBA00022490"/>
    </source>
</evidence>
<dbReference type="Gene3D" id="2.60.40.10">
    <property type="entry name" value="Immunoglobulins"/>
    <property type="match status" value="1"/>
</dbReference>
<keyword evidence="2" id="KW-0963">Cytoplasm</keyword>
<evidence type="ECO:0000313" key="6">
    <source>
        <dbReference type="EMBL" id="MFC3914561.1"/>
    </source>
</evidence>
<dbReference type="EMBL" id="JBHSAF010000014">
    <property type="protein sequence ID" value="MFC3914561.1"/>
    <property type="molecule type" value="Genomic_DNA"/>
</dbReference>
<dbReference type="SUPFAM" id="SSF53474">
    <property type="entry name" value="alpha/beta-Hydrolases"/>
    <property type="match status" value="1"/>
</dbReference>
<evidence type="ECO:0000259" key="5">
    <source>
        <dbReference type="Pfam" id="PF11806"/>
    </source>
</evidence>
<evidence type="ECO:0000256" key="1">
    <source>
        <dbReference type="ARBA" id="ARBA00004496"/>
    </source>
</evidence>
<dbReference type="GO" id="GO:0016787">
    <property type="term" value="F:hydrolase activity"/>
    <property type="evidence" value="ECO:0007669"/>
    <property type="project" value="UniProtKB-KW"/>
</dbReference>
<evidence type="ECO:0000313" key="7">
    <source>
        <dbReference type="Proteomes" id="UP001595692"/>
    </source>
</evidence>
<dbReference type="InterPro" id="IPR021764">
    <property type="entry name" value="Enterochelin_esterase_N"/>
</dbReference>
<reference evidence="7" key="1">
    <citation type="journal article" date="2019" name="Int. J. Syst. Evol. Microbiol.">
        <title>The Global Catalogue of Microorganisms (GCM) 10K type strain sequencing project: providing services to taxonomists for standard genome sequencing and annotation.</title>
        <authorList>
            <consortium name="The Broad Institute Genomics Platform"/>
            <consortium name="The Broad Institute Genome Sequencing Center for Infectious Disease"/>
            <person name="Wu L."/>
            <person name="Ma J."/>
        </authorList>
    </citation>
    <scope>NUCLEOTIDE SEQUENCE [LARGE SCALE GENOMIC DNA]</scope>
    <source>
        <strain evidence="7">CCUG 54939</strain>
    </source>
</reference>
<dbReference type="InterPro" id="IPR029058">
    <property type="entry name" value="AB_hydrolase_fold"/>
</dbReference>
<comment type="similarity">
    <text evidence="4">Belongs to the Fes family.</text>
</comment>
<gene>
    <name evidence="6" type="primary">fes</name>
    <name evidence="6" type="ORF">ACFOSS_13985</name>
</gene>
<dbReference type="SUPFAM" id="SSF81296">
    <property type="entry name" value="E set domains"/>
    <property type="match status" value="1"/>
</dbReference>
<dbReference type="Pfam" id="PF00756">
    <property type="entry name" value="Esterase"/>
    <property type="match status" value="1"/>
</dbReference>
<evidence type="ECO:0000256" key="3">
    <source>
        <dbReference type="ARBA" id="ARBA00022801"/>
    </source>
</evidence>
<dbReference type="PANTHER" id="PTHR48098:SF3">
    <property type="entry name" value="IRON(III) ENTEROBACTIN ESTERASE"/>
    <property type="match status" value="1"/>
</dbReference>
<organism evidence="6 7">
    <name type="scientific">Pseudaeromonas sharmana</name>
    <dbReference type="NCBI Taxonomy" id="328412"/>
    <lineage>
        <taxon>Bacteria</taxon>
        <taxon>Pseudomonadati</taxon>
        <taxon>Pseudomonadota</taxon>
        <taxon>Gammaproteobacteria</taxon>
        <taxon>Aeromonadales</taxon>
        <taxon>Aeromonadaceae</taxon>
        <taxon>Pseudaeromonas</taxon>
    </lineage>
</organism>
<dbReference type="EC" id="3.1.1.-" evidence="6"/>
<evidence type="ECO:0000256" key="4">
    <source>
        <dbReference type="ARBA" id="ARBA00024201"/>
    </source>
</evidence>
<feature type="domain" description="Enterochelin esterase N-terminal" evidence="5">
    <location>
        <begin position="46"/>
        <end position="174"/>
    </location>
</feature>
<dbReference type="Pfam" id="PF11806">
    <property type="entry name" value="Enterochelin_N"/>
    <property type="match status" value="1"/>
</dbReference>
<dbReference type="Proteomes" id="UP001595692">
    <property type="component" value="Unassembled WGS sequence"/>
</dbReference>
<proteinExistence type="inferred from homology"/>
<dbReference type="PANTHER" id="PTHR48098">
    <property type="entry name" value="ENTEROCHELIN ESTERASE-RELATED"/>
    <property type="match status" value="1"/>
</dbReference>
<dbReference type="InterPro" id="IPR000801">
    <property type="entry name" value="Esterase-like"/>
</dbReference>
<protein>
    <submittedName>
        <fullName evidence="6">Enterochelin esterase</fullName>
        <ecNumber evidence="6">3.1.1.-</ecNumber>
    </submittedName>
</protein>
<accession>A0ABV8CR28</accession>
<comment type="subcellular location">
    <subcellularLocation>
        <location evidence="1">Cytoplasm</location>
    </subcellularLocation>
</comment>
<keyword evidence="7" id="KW-1185">Reference proteome</keyword>